<keyword evidence="4" id="KW-1185">Reference proteome</keyword>
<feature type="compositionally biased region" description="Basic and acidic residues" evidence="1">
    <location>
        <begin position="73"/>
        <end position="82"/>
    </location>
</feature>
<gene>
    <name evidence="3" type="ORF">LMG23994_06897</name>
</gene>
<name>A0ABM8Y3W0_9BURK</name>
<evidence type="ECO:0000256" key="1">
    <source>
        <dbReference type="SAM" id="MobiDB-lite"/>
    </source>
</evidence>
<comment type="caution">
    <text evidence="3">The sequence shown here is derived from an EMBL/GenBank/DDBJ whole genome shotgun (WGS) entry which is preliminary data.</text>
</comment>
<accession>A0ABM8Y3W0</accession>
<protein>
    <submittedName>
        <fullName evidence="3">Uncharacterized protein</fullName>
    </submittedName>
</protein>
<feature type="signal peptide" evidence="2">
    <location>
        <begin position="1"/>
        <end position="19"/>
    </location>
</feature>
<keyword evidence="2" id="KW-0732">Signal</keyword>
<evidence type="ECO:0000256" key="2">
    <source>
        <dbReference type="SAM" id="SignalP"/>
    </source>
</evidence>
<sequence>MKKLFAAVASAALVGTVFAQTGAPASATQPQAGATKGQVKVMKEESATQGKADNKNKMGVSEQGDVGKVQGSGHKEKADVKAGAHKSAVKGTPHKASETKAVHSETGKAKVDDADHAKAKADIAKPSAKADVTKAAASANGDMTKKP</sequence>
<feature type="compositionally biased region" description="Basic and acidic residues" evidence="1">
    <location>
        <begin position="95"/>
        <end position="123"/>
    </location>
</feature>
<feature type="compositionally biased region" description="Basic and acidic residues" evidence="1">
    <location>
        <begin position="41"/>
        <end position="56"/>
    </location>
</feature>
<feature type="compositionally biased region" description="Low complexity" evidence="1">
    <location>
        <begin position="124"/>
        <end position="139"/>
    </location>
</feature>
<organism evidence="3 4">
    <name type="scientific">Cupriavidus pinatubonensis</name>
    <dbReference type="NCBI Taxonomy" id="248026"/>
    <lineage>
        <taxon>Bacteria</taxon>
        <taxon>Pseudomonadati</taxon>
        <taxon>Pseudomonadota</taxon>
        <taxon>Betaproteobacteria</taxon>
        <taxon>Burkholderiales</taxon>
        <taxon>Burkholderiaceae</taxon>
        <taxon>Cupriavidus</taxon>
    </lineage>
</organism>
<evidence type="ECO:0000313" key="4">
    <source>
        <dbReference type="Proteomes" id="UP000701702"/>
    </source>
</evidence>
<proteinExistence type="predicted"/>
<dbReference type="Proteomes" id="UP000701702">
    <property type="component" value="Unassembled WGS sequence"/>
</dbReference>
<reference evidence="3 4" key="1">
    <citation type="submission" date="2021-08" db="EMBL/GenBank/DDBJ databases">
        <authorList>
            <person name="Peeters C."/>
        </authorList>
    </citation>
    <scope>NUCLEOTIDE SEQUENCE [LARGE SCALE GENOMIC DNA]</scope>
    <source>
        <strain evidence="3 4">LMG 23994</strain>
    </source>
</reference>
<dbReference type="EMBL" id="CAJZAF010000073">
    <property type="protein sequence ID" value="CAG9187452.1"/>
    <property type="molecule type" value="Genomic_DNA"/>
</dbReference>
<feature type="chain" id="PRO_5045667269" evidence="2">
    <location>
        <begin position="20"/>
        <end position="147"/>
    </location>
</feature>
<feature type="region of interest" description="Disordered" evidence="1">
    <location>
        <begin position="22"/>
        <end position="147"/>
    </location>
</feature>
<dbReference type="RefSeq" id="WP_224010777.1">
    <property type="nucleotide sequence ID" value="NZ_CAJZAF010000073.1"/>
</dbReference>
<evidence type="ECO:0000313" key="3">
    <source>
        <dbReference type="EMBL" id="CAG9187452.1"/>
    </source>
</evidence>